<feature type="chain" id="PRO_5002909137" evidence="5">
    <location>
        <begin position="23"/>
        <end position="1178"/>
    </location>
</feature>
<feature type="domain" description="Glycoside hydrolase family 38 N-terminal" evidence="6">
    <location>
        <begin position="127"/>
        <end position="367"/>
    </location>
</feature>
<gene>
    <name evidence="7" type="ORF">MICPUN_62591</name>
</gene>
<feature type="region of interest" description="Disordered" evidence="3">
    <location>
        <begin position="322"/>
        <end position="343"/>
    </location>
</feature>
<evidence type="ECO:0000313" key="8">
    <source>
        <dbReference type="Proteomes" id="UP000002009"/>
    </source>
</evidence>
<feature type="signal peptide" evidence="5">
    <location>
        <begin position="1"/>
        <end position="22"/>
    </location>
</feature>
<keyword evidence="5" id="KW-0732">Signal</keyword>
<dbReference type="GeneID" id="8247684"/>
<dbReference type="AlphaFoldDB" id="C1EEE2"/>
<dbReference type="RefSeq" id="XP_002505262.1">
    <property type="nucleotide sequence ID" value="XM_002505216.1"/>
</dbReference>
<keyword evidence="8" id="KW-1185">Reference proteome</keyword>
<dbReference type="Pfam" id="PF01074">
    <property type="entry name" value="Glyco_hydro_38N"/>
    <property type="match status" value="2"/>
</dbReference>
<dbReference type="PANTHER" id="PTHR11607:SF3">
    <property type="entry name" value="LYSOSOMAL ALPHA-MANNOSIDASE"/>
    <property type="match status" value="1"/>
</dbReference>
<dbReference type="CDD" id="cd00451">
    <property type="entry name" value="GH38N_AMII_euk"/>
    <property type="match status" value="1"/>
</dbReference>
<dbReference type="InterPro" id="IPR011330">
    <property type="entry name" value="Glyco_hydro/deAcase_b/a-brl"/>
</dbReference>
<dbReference type="STRING" id="296587.C1EEE2"/>
<keyword evidence="4" id="KW-0812">Transmembrane</keyword>
<feature type="transmembrane region" description="Helical" evidence="4">
    <location>
        <begin position="767"/>
        <end position="787"/>
    </location>
</feature>
<dbReference type="SUPFAM" id="SSF88688">
    <property type="entry name" value="Families 57/38 glycoside transferase middle domain"/>
    <property type="match status" value="1"/>
</dbReference>
<evidence type="ECO:0000256" key="3">
    <source>
        <dbReference type="SAM" id="MobiDB-lite"/>
    </source>
</evidence>
<feature type="transmembrane region" description="Helical" evidence="4">
    <location>
        <begin position="668"/>
        <end position="694"/>
    </location>
</feature>
<feature type="region of interest" description="Disordered" evidence="3">
    <location>
        <begin position="703"/>
        <end position="723"/>
    </location>
</feature>
<dbReference type="KEGG" id="mis:MICPUN_62591"/>
<proteinExistence type="predicted"/>
<dbReference type="InterPro" id="IPR028995">
    <property type="entry name" value="Glyco_hydro_57/38_cen_sf"/>
</dbReference>
<evidence type="ECO:0000256" key="2">
    <source>
        <dbReference type="ARBA" id="ARBA00023295"/>
    </source>
</evidence>
<evidence type="ECO:0000313" key="7">
    <source>
        <dbReference type="EMBL" id="ACO66520.1"/>
    </source>
</evidence>
<evidence type="ECO:0000256" key="5">
    <source>
        <dbReference type="SAM" id="SignalP"/>
    </source>
</evidence>
<dbReference type="SUPFAM" id="SSF88713">
    <property type="entry name" value="Glycoside hydrolase/deacetylase"/>
    <property type="match status" value="1"/>
</dbReference>
<dbReference type="Proteomes" id="UP000002009">
    <property type="component" value="Chromosome 11"/>
</dbReference>
<dbReference type="OrthoDB" id="10261055at2759"/>
<feature type="transmembrane region" description="Helical" evidence="4">
    <location>
        <begin position="799"/>
        <end position="816"/>
    </location>
</feature>
<dbReference type="PANTHER" id="PTHR11607">
    <property type="entry name" value="ALPHA-MANNOSIDASE"/>
    <property type="match status" value="1"/>
</dbReference>
<dbReference type="InterPro" id="IPR027291">
    <property type="entry name" value="Glyco_hydro_38_N_sf"/>
</dbReference>
<sequence>MRAAWLRLVAILAVLAAGHVLAAGGDDGRFGVAECTPSSPCVHLVAHSHMDPGWRNTFDQYVIGSGNGIHRSAVLACARDPARRFTFGDAAFLVRWLESEGGEAPPEDCVYSPTPSRGRDPCGTTWLELFRSLVRDGRVDVVGGGWVSHDEAVTPVHLAAAQFDAGAAALRAVVGDDDWRPTVAWQIDPFGHAASTPAVLAHLGYKHVVVNRVPRGARREAVRQRGREFVWIRAGSSRGQVVAHMLRRHYNVPRALDFTGERTDVDWASAAVALEAEAVASFEGLARGAGRAMMLVGDDFRFKDAERTFAAWETLLARVGSGDRGGDRDGGGRRAGPKGPGKRSAFRFAWSTPAEYFAATASNPVELPRRVGSFLPYADNWPVSENAWVGSFVHRRELKRAVVASSTAALNAGSLAALCPNGAKDVERIETSRAERAAYLGLHHDAITGTCPKSVADDFTSWARKGEALAEDVTARAAARALRCDVGAEHSWRTEPDVGAAARLREPGDAVAVHNPTGWVLPYAEVRLLVGRRVKIVDARTGRAVPTQERRTDGVRFLNGLLRSPSLADGEEDDDIDGLSETVVALTDLPPLGIVRLAAVAVGDDEMKTTGDVGGYAKAPRRDPAVTFESDGTAAVGGVKMSVASVASPADERFGDGPYVSRSGLWHVLPVVCGALVCFVNVTFAAWVAARALGKRRAAPRRQRRRGLLDGASPVKSSKPRRSRVRGIGVYGFLATFAARARRFNRYSLAERSTRSKPLATRVARRFAAPAFVGVVLVLAAHSTAFVSDASHGSIVRGGYRSGAWIGGVAGVVNAARSRGKGTMGGAAASGCVAALAAFVTLARVPSLSYRGMVGHGLIAPRCFAGEVYTECIARFGAVANPSLPSAVLTVRERAGRALETERGSPSREPPPIEVEWAALAPEDVEIVARVVPSNGAASRGLLVDDGIGVTHHAWSSRRGWSVPANEVPSGAFVALSSDASDADVLGLVLSPGSAATSVAHVNGGAWLGVHRQAVNDDGHGLGAARRTLVDESPGALSFLVARGSVASLRRLAAESSRPPTAAALGGDVACELAEWSPVAEPLPRHVEVLAVTERAPLGWRIGGDEGGGRGGGFCPLWFRVRDAREASAAAGRDGAEGATTAAALERSLGSMGRIVMQPSSLLPGEIGYVLVRRECER</sequence>
<dbReference type="Gene3D" id="1.20.1270.50">
    <property type="entry name" value="Glycoside hydrolase family 38, central domain"/>
    <property type="match status" value="2"/>
</dbReference>
<feature type="transmembrane region" description="Helical" evidence="4">
    <location>
        <begin position="823"/>
        <end position="843"/>
    </location>
</feature>
<dbReference type="InParanoid" id="C1EEE2"/>
<dbReference type="GO" id="GO:0006013">
    <property type="term" value="P:mannose metabolic process"/>
    <property type="evidence" value="ECO:0007669"/>
    <property type="project" value="InterPro"/>
</dbReference>
<dbReference type="InterPro" id="IPR037094">
    <property type="entry name" value="Glyco_hydro_38_cen_sf"/>
</dbReference>
<keyword evidence="1 7" id="KW-0378">Hydrolase</keyword>
<organism evidence="7 8">
    <name type="scientific">Micromonas commoda (strain RCC299 / NOUM17 / CCMP2709)</name>
    <name type="common">Picoplanktonic green alga</name>
    <dbReference type="NCBI Taxonomy" id="296587"/>
    <lineage>
        <taxon>Eukaryota</taxon>
        <taxon>Viridiplantae</taxon>
        <taxon>Chlorophyta</taxon>
        <taxon>Mamiellophyceae</taxon>
        <taxon>Mamiellales</taxon>
        <taxon>Mamiellaceae</taxon>
        <taxon>Micromonas</taxon>
    </lineage>
</organism>
<protein>
    <submittedName>
        <fullName evidence="7">Glycoside hydrolase family 38 protein</fullName>
    </submittedName>
</protein>
<evidence type="ECO:0000259" key="6">
    <source>
        <dbReference type="Pfam" id="PF01074"/>
    </source>
</evidence>
<keyword evidence="4" id="KW-0472">Membrane</keyword>
<feature type="domain" description="Glycoside hydrolase family 38 N-terminal" evidence="6">
    <location>
        <begin position="42"/>
        <end position="99"/>
    </location>
</feature>
<dbReference type="EMBL" id="CP001330">
    <property type="protein sequence ID" value="ACO66520.1"/>
    <property type="molecule type" value="Genomic_DNA"/>
</dbReference>
<dbReference type="Gene3D" id="3.20.110.10">
    <property type="entry name" value="Glycoside hydrolase 38, N terminal domain"/>
    <property type="match status" value="1"/>
</dbReference>
<accession>C1EEE2</accession>
<dbReference type="eggNOG" id="KOG1959">
    <property type="taxonomic scope" value="Eukaryota"/>
</dbReference>
<dbReference type="InterPro" id="IPR050843">
    <property type="entry name" value="Glycosyl_Hydrlase_38"/>
</dbReference>
<evidence type="ECO:0000256" key="1">
    <source>
        <dbReference type="ARBA" id="ARBA00022801"/>
    </source>
</evidence>
<dbReference type="InterPro" id="IPR000602">
    <property type="entry name" value="Glyco_hydro_38_N"/>
</dbReference>
<evidence type="ECO:0000256" key="4">
    <source>
        <dbReference type="SAM" id="Phobius"/>
    </source>
</evidence>
<name>C1EEE2_MICCC</name>
<keyword evidence="4" id="KW-1133">Transmembrane helix</keyword>
<dbReference type="GO" id="GO:0004559">
    <property type="term" value="F:alpha-mannosidase activity"/>
    <property type="evidence" value="ECO:0007669"/>
    <property type="project" value="InterPro"/>
</dbReference>
<keyword evidence="2" id="KW-0326">Glycosidase</keyword>
<dbReference type="CAZy" id="GH38">
    <property type="family name" value="Glycoside Hydrolase Family 38"/>
</dbReference>
<reference evidence="7 8" key="1">
    <citation type="journal article" date="2009" name="Science">
        <title>Green evolution and dynamic adaptations revealed by genomes of the marine picoeukaryotes Micromonas.</title>
        <authorList>
            <person name="Worden A.Z."/>
            <person name="Lee J.H."/>
            <person name="Mock T."/>
            <person name="Rouze P."/>
            <person name="Simmons M.P."/>
            <person name="Aerts A.L."/>
            <person name="Allen A.E."/>
            <person name="Cuvelier M.L."/>
            <person name="Derelle E."/>
            <person name="Everett M.V."/>
            <person name="Foulon E."/>
            <person name="Grimwood J."/>
            <person name="Gundlach H."/>
            <person name="Henrissat B."/>
            <person name="Napoli C."/>
            <person name="McDonald S.M."/>
            <person name="Parker M.S."/>
            <person name="Rombauts S."/>
            <person name="Salamov A."/>
            <person name="Von Dassow P."/>
            <person name="Badger J.H."/>
            <person name="Coutinho P.M."/>
            <person name="Demir E."/>
            <person name="Dubchak I."/>
            <person name="Gentemann C."/>
            <person name="Eikrem W."/>
            <person name="Gready J.E."/>
            <person name="John U."/>
            <person name="Lanier W."/>
            <person name="Lindquist E.A."/>
            <person name="Lucas S."/>
            <person name="Mayer K.F."/>
            <person name="Moreau H."/>
            <person name="Not F."/>
            <person name="Otillar R."/>
            <person name="Panaud O."/>
            <person name="Pangilinan J."/>
            <person name="Paulsen I."/>
            <person name="Piegu B."/>
            <person name="Poliakov A."/>
            <person name="Robbens S."/>
            <person name="Schmutz J."/>
            <person name="Toulza E."/>
            <person name="Wyss T."/>
            <person name="Zelensky A."/>
            <person name="Zhou K."/>
            <person name="Armbrust E.V."/>
            <person name="Bhattacharya D."/>
            <person name="Goodenough U.W."/>
            <person name="Van de Peer Y."/>
            <person name="Grigoriev I.V."/>
        </authorList>
    </citation>
    <scope>NUCLEOTIDE SEQUENCE [LARGE SCALE GENOMIC DNA]</scope>
    <source>
        <strain evidence="8">RCC299 / NOUM17</strain>
    </source>
</reference>